<dbReference type="GO" id="GO:0009103">
    <property type="term" value="P:lipopolysaccharide biosynthetic process"/>
    <property type="evidence" value="ECO:0007669"/>
    <property type="project" value="TreeGrafter"/>
</dbReference>
<proteinExistence type="predicted"/>
<dbReference type="EMBL" id="MHCC01000013">
    <property type="protein sequence ID" value="OGY13585.1"/>
    <property type="molecule type" value="Genomic_DNA"/>
</dbReference>
<dbReference type="GO" id="GO:0016757">
    <property type="term" value="F:glycosyltransferase activity"/>
    <property type="evidence" value="ECO:0007669"/>
    <property type="project" value="InterPro"/>
</dbReference>
<dbReference type="AlphaFoldDB" id="A0A1G1VDV7"/>
<protein>
    <recommendedName>
        <fullName evidence="6">Glycosyl transferase family 1 domain-containing protein</fullName>
    </recommendedName>
</protein>
<feature type="domain" description="Glycosyl transferase family 1" evidence="2">
    <location>
        <begin position="195"/>
        <end position="351"/>
    </location>
</feature>
<evidence type="ECO:0000313" key="4">
    <source>
        <dbReference type="EMBL" id="OGY13585.1"/>
    </source>
</evidence>
<sequence length="384" mass="43894">MAKIGIDARLWGVKHTGIGRYVEELVKSLQQIDKENEYVLFCRNDDTRNIPEVKGWKKVIADINHYSLKEQFTLHKVYRSENLDLLHVPHFNVPIFYKGKFVVTIHDLLWHDLKGLSVTTLPAPAYIVKYFAYRSVVGNAIKNSQKIIVPSNFIKNDLISKFSLPDEKIVVTYEGVSESRSGNNSESVLKEYGIKKPYLFYVGGLYPHKNVERVVNALTFLRKEQKLSDLKLVVVGSRNVFQDRFKKFLKETGTEDVVNIIGGVDDRELSALYKNSEAFVYATLSEGFGLPGLEAMAWQTPVLCSDIPVLKEIYKDAAIYFDPSNIISISQSIQKIMCDKNLRSNLIKKGVKFCKTYSWTKMARETLGVYNQCINSHPTRYLQV</sequence>
<dbReference type="Proteomes" id="UP000178659">
    <property type="component" value="Unassembled WGS sequence"/>
</dbReference>
<dbReference type="CDD" id="cd03809">
    <property type="entry name" value="GT4_MtfB-like"/>
    <property type="match status" value="1"/>
</dbReference>
<evidence type="ECO:0000313" key="5">
    <source>
        <dbReference type="Proteomes" id="UP000178659"/>
    </source>
</evidence>
<evidence type="ECO:0008006" key="6">
    <source>
        <dbReference type="Google" id="ProtNLM"/>
    </source>
</evidence>
<dbReference type="InterPro" id="IPR028098">
    <property type="entry name" value="Glyco_trans_4-like_N"/>
</dbReference>
<dbReference type="PANTHER" id="PTHR46401">
    <property type="entry name" value="GLYCOSYLTRANSFERASE WBBK-RELATED"/>
    <property type="match status" value="1"/>
</dbReference>
<dbReference type="Pfam" id="PF13439">
    <property type="entry name" value="Glyco_transf_4"/>
    <property type="match status" value="1"/>
</dbReference>
<name>A0A1G1VDV7_9BACT</name>
<evidence type="ECO:0000259" key="2">
    <source>
        <dbReference type="Pfam" id="PF00534"/>
    </source>
</evidence>
<evidence type="ECO:0000259" key="3">
    <source>
        <dbReference type="Pfam" id="PF13439"/>
    </source>
</evidence>
<keyword evidence="1" id="KW-0808">Transferase</keyword>
<dbReference type="Gene3D" id="3.40.50.2000">
    <property type="entry name" value="Glycogen Phosphorylase B"/>
    <property type="match status" value="2"/>
</dbReference>
<accession>A0A1G1VDV7</accession>
<dbReference type="Pfam" id="PF00534">
    <property type="entry name" value="Glycos_transf_1"/>
    <property type="match status" value="1"/>
</dbReference>
<organism evidence="4 5">
    <name type="scientific">Candidatus Blackburnbacteria bacterium RIFCSPLOWO2_01_FULL_40_20</name>
    <dbReference type="NCBI Taxonomy" id="1797519"/>
    <lineage>
        <taxon>Bacteria</taxon>
        <taxon>Candidatus Blackburniibacteriota</taxon>
    </lineage>
</organism>
<gene>
    <name evidence="4" type="ORF">A3A77_04320</name>
</gene>
<evidence type="ECO:0000256" key="1">
    <source>
        <dbReference type="ARBA" id="ARBA00022679"/>
    </source>
</evidence>
<feature type="domain" description="Glycosyltransferase subfamily 4-like N-terminal" evidence="3">
    <location>
        <begin position="17"/>
        <end position="179"/>
    </location>
</feature>
<dbReference type="InterPro" id="IPR001296">
    <property type="entry name" value="Glyco_trans_1"/>
</dbReference>
<dbReference type="PANTHER" id="PTHR46401:SF2">
    <property type="entry name" value="GLYCOSYLTRANSFERASE WBBK-RELATED"/>
    <property type="match status" value="1"/>
</dbReference>
<comment type="caution">
    <text evidence="4">The sequence shown here is derived from an EMBL/GenBank/DDBJ whole genome shotgun (WGS) entry which is preliminary data.</text>
</comment>
<reference evidence="4 5" key="1">
    <citation type="journal article" date="2016" name="Nat. Commun.">
        <title>Thousands of microbial genomes shed light on interconnected biogeochemical processes in an aquifer system.</title>
        <authorList>
            <person name="Anantharaman K."/>
            <person name="Brown C.T."/>
            <person name="Hug L.A."/>
            <person name="Sharon I."/>
            <person name="Castelle C.J."/>
            <person name="Probst A.J."/>
            <person name="Thomas B.C."/>
            <person name="Singh A."/>
            <person name="Wilkins M.J."/>
            <person name="Karaoz U."/>
            <person name="Brodie E.L."/>
            <person name="Williams K.H."/>
            <person name="Hubbard S.S."/>
            <person name="Banfield J.F."/>
        </authorList>
    </citation>
    <scope>NUCLEOTIDE SEQUENCE [LARGE SCALE GENOMIC DNA]</scope>
</reference>
<dbReference type="SUPFAM" id="SSF53756">
    <property type="entry name" value="UDP-Glycosyltransferase/glycogen phosphorylase"/>
    <property type="match status" value="1"/>
</dbReference>